<sequence>YRGVRGTHLSQPGDRRHSLLEQELGQSCGLHHISTPQPRPHHPGLSQLPAGL</sequence>
<dbReference type="EMBL" id="JAMKFB020000008">
    <property type="protein sequence ID" value="KAL0187280.1"/>
    <property type="molecule type" value="Genomic_DNA"/>
</dbReference>
<dbReference type="AlphaFoldDB" id="A0ABD0QMS5"/>
<evidence type="ECO:0000313" key="2">
    <source>
        <dbReference type="EMBL" id="KAL0187280.1"/>
    </source>
</evidence>
<dbReference type="Proteomes" id="UP001529510">
    <property type="component" value="Unassembled WGS sequence"/>
</dbReference>
<evidence type="ECO:0000313" key="3">
    <source>
        <dbReference type="Proteomes" id="UP001529510"/>
    </source>
</evidence>
<accession>A0ABD0QMS5</accession>
<evidence type="ECO:0000256" key="1">
    <source>
        <dbReference type="SAM" id="MobiDB-lite"/>
    </source>
</evidence>
<gene>
    <name evidence="2" type="ORF">M9458_018950</name>
</gene>
<feature type="region of interest" description="Disordered" evidence="1">
    <location>
        <begin position="23"/>
        <end position="52"/>
    </location>
</feature>
<name>A0ABD0QMS5_CIRMR</name>
<feature type="non-terminal residue" evidence="2">
    <location>
        <position position="1"/>
    </location>
</feature>
<keyword evidence="3" id="KW-1185">Reference proteome</keyword>
<proteinExistence type="predicted"/>
<comment type="caution">
    <text evidence="2">The sequence shown here is derived from an EMBL/GenBank/DDBJ whole genome shotgun (WGS) entry which is preliminary data.</text>
</comment>
<reference evidence="2 3" key="1">
    <citation type="submission" date="2024-05" db="EMBL/GenBank/DDBJ databases">
        <title>Genome sequencing and assembly of Indian major carp, Cirrhinus mrigala (Hamilton, 1822).</title>
        <authorList>
            <person name="Mohindra V."/>
            <person name="Chowdhury L.M."/>
            <person name="Lal K."/>
            <person name="Jena J.K."/>
        </authorList>
    </citation>
    <scope>NUCLEOTIDE SEQUENCE [LARGE SCALE GENOMIC DNA]</scope>
    <source>
        <strain evidence="2">CM1030</strain>
        <tissue evidence="2">Blood</tissue>
    </source>
</reference>
<feature type="non-terminal residue" evidence="2">
    <location>
        <position position="52"/>
    </location>
</feature>
<organism evidence="2 3">
    <name type="scientific">Cirrhinus mrigala</name>
    <name type="common">Mrigala</name>
    <dbReference type="NCBI Taxonomy" id="683832"/>
    <lineage>
        <taxon>Eukaryota</taxon>
        <taxon>Metazoa</taxon>
        <taxon>Chordata</taxon>
        <taxon>Craniata</taxon>
        <taxon>Vertebrata</taxon>
        <taxon>Euteleostomi</taxon>
        <taxon>Actinopterygii</taxon>
        <taxon>Neopterygii</taxon>
        <taxon>Teleostei</taxon>
        <taxon>Ostariophysi</taxon>
        <taxon>Cypriniformes</taxon>
        <taxon>Cyprinidae</taxon>
        <taxon>Labeoninae</taxon>
        <taxon>Labeonini</taxon>
        <taxon>Cirrhinus</taxon>
    </lineage>
</organism>
<protein>
    <submittedName>
        <fullName evidence="2">Uncharacterized protein</fullName>
    </submittedName>
</protein>